<organism evidence="2 3">
    <name type="scientific">Candidatus Clostridium eludens</name>
    <dbReference type="NCBI Taxonomy" id="3381663"/>
    <lineage>
        <taxon>Bacteria</taxon>
        <taxon>Bacillati</taxon>
        <taxon>Bacillota</taxon>
        <taxon>Clostridia</taxon>
        <taxon>Eubacteriales</taxon>
        <taxon>Clostridiaceae</taxon>
        <taxon>Clostridium</taxon>
    </lineage>
</organism>
<proteinExistence type="predicted"/>
<evidence type="ECO:0000256" key="1">
    <source>
        <dbReference type="SAM" id="MobiDB-lite"/>
    </source>
</evidence>
<reference evidence="2 3" key="1">
    <citation type="submission" date="2024-11" db="EMBL/GenBank/DDBJ databases">
        <authorList>
            <person name="Heng Y.C."/>
            <person name="Lim A.C.H."/>
            <person name="Lee J.K.Y."/>
            <person name="Kittelmann S."/>
        </authorList>
    </citation>
    <scope>NUCLEOTIDE SEQUENCE [LARGE SCALE GENOMIC DNA]</scope>
    <source>
        <strain evidence="2 3">WILCCON 0269</strain>
    </source>
</reference>
<evidence type="ECO:0008006" key="4">
    <source>
        <dbReference type="Google" id="ProtNLM"/>
    </source>
</evidence>
<feature type="region of interest" description="Disordered" evidence="1">
    <location>
        <begin position="23"/>
        <end position="42"/>
    </location>
</feature>
<evidence type="ECO:0000313" key="2">
    <source>
        <dbReference type="EMBL" id="MFL0195166.1"/>
    </source>
</evidence>
<evidence type="ECO:0000313" key="3">
    <source>
        <dbReference type="Proteomes" id="UP001623660"/>
    </source>
</evidence>
<sequence>MGEHSVCNEGARVQILLPRDYKYGSEEESASNNLSGYRPSKK</sequence>
<dbReference type="RefSeq" id="WP_406791290.1">
    <property type="nucleotide sequence ID" value="NZ_JBJHZX010000007.1"/>
</dbReference>
<accession>A0ABW8SIJ4</accession>
<gene>
    <name evidence="2" type="ORF">ACJDU8_06245</name>
</gene>
<keyword evidence="3" id="KW-1185">Reference proteome</keyword>
<protein>
    <recommendedName>
        <fullName evidence="4">Peptidylprolyl isomerase</fullName>
    </recommendedName>
</protein>
<dbReference type="EMBL" id="JBJHZX010000007">
    <property type="protein sequence ID" value="MFL0195166.1"/>
    <property type="molecule type" value="Genomic_DNA"/>
</dbReference>
<dbReference type="Proteomes" id="UP001623660">
    <property type="component" value="Unassembled WGS sequence"/>
</dbReference>
<name>A0ABW8SIJ4_9CLOT</name>
<comment type="caution">
    <text evidence="2">The sequence shown here is derived from an EMBL/GenBank/DDBJ whole genome shotgun (WGS) entry which is preliminary data.</text>
</comment>